<name>A0A672HNV6_SALFA</name>
<reference evidence="3" key="3">
    <citation type="submission" date="2025-09" db="UniProtKB">
        <authorList>
            <consortium name="Ensembl"/>
        </authorList>
    </citation>
    <scope>IDENTIFICATION</scope>
</reference>
<dbReference type="PANTHER" id="PTHR46599">
    <property type="entry name" value="PIGGYBAC TRANSPOSABLE ELEMENT-DERIVED PROTEIN 4"/>
    <property type="match status" value="1"/>
</dbReference>
<feature type="compositionally biased region" description="Basic residues" evidence="1">
    <location>
        <begin position="82"/>
        <end position="103"/>
    </location>
</feature>
<dbReference type="AlphaFoldDB" id="A0A672HNV6"/>
<keyword evidence="4" id="KW-1185">Reference proteome</keyword>
<protein>
    <recommendedName>
        <fullName evidence="2">PiggyBac transposable element-derived protein domain-containing protein</fullName>
    </recommendedName>
</protein>
<evidence type="ECO:0000313" key="3">
    <source>
        <dbReference type="Ensembl" id="ENSSFAP00005030737.1"/>
    </source>
</evidence>
<proteinExistence type="predicted"/>
<feature type="compositionally biased region" description="Basic and acidic residues" evidence="1">
    <location>
        <begin position="50"/>
        <end position="64"/>
    </location>
</feature>
<dbReference type="Pfam" id="PF13843">
    <property type="entry name" value="DDE_Tnp_1_7"/>
    <property type="match status" value="1"/>
</dbReference>
<dbReference type="PANTHER" id="PTHR46599:SF3">
    <property type="entry name" value="PIGGYBAC TRANSPOSABLE ELEMENT-DERIVED PROTEIN 4"/>
    <property type="match status" value="1"/>
</dbReference>
<feature type="compositionally biased region" description="Pro residues" evidence="1">
    <location>
        <begin position="557"/>
        <end position="566"/>
    </location>
</feature>
<dbReference type="Ensembl" id="ENSSFAT00005031848.1">
    <property type="protein sequence ID" value="ENSSFAP00005030737.1"/>
    <property type="gene ID" value="ENSSFAG00005015611.1"/>
</dbReference>
<dbReference type="OMA" id="PSLFCDL"/>
<dbReference type="Proteomes" id="UP000472267">
    <property type="component" value="Chromosome 23"/>
</dbReference>
<feature type="region of interest" description="Disordered" evidence="1">
    <location>
        <begin position="19"/>
        <end position="140"/>
    </location>
</feature>
<reference evidence="3" key="1">
    <citation type="submission" date="2019-06" db="EMBL/GenBank/DDBJ databases">
        <authorList>
            <consortium name="Wellcome Sanger Institute Data Sharing"/>
        </authorList>
    </citation>
    <scope>NUCLEOTIDE SEQUENCE [LARGE SCALE GENOMIC DNA]</scope>
</reference>
<feature type="domain" description="PiggyBac transposable element-derived protein" evidence="2">
    <location>
        <begin position="153"/>
        <end position="522"/>
    </location>
</feature>
<dbReference type="InParanoid" id="A0A672HNV6"/>
<feature type="region of interest" description="Disordered" evidence="1">
    <location>
        <begin position="551"/>
        <end position="573"/>
    </location>
</feature>
<feature type="compositionally biased region" description="Basic and acidic residues" evidence="1">
    <location>
        <begin position="19"/>
        <end position="30"/>
    </location>
</feature>
<dbReference type="InterPro" id="IPR029526">
    <property type="entry name" value="PGBD"/>
</dbReference>
<evidence type="ECO:0000313" key="4">
    <source>
        <dbReference type="Proteomes" id="UP000472267"/>
    </source>
</evidence>
<evidence type="ECO:0000259" key="2">
    <source>
        <dbReference type="Pfam" id="PF13843"/>
    </source>
</evidence>
<evidence type="ECO:0000256" key="1">
    <source>
        <dbReference type="SAM" id="MobiDB-lite"/>
    </source>
</evidence>
<sequence>MAKVTVKRKYTLQEVVEICTRRDSDQSDADKPEEDSELSPGDSQAEDLFLEGKDITLDKQRCRQQDSTSGEEEPHPPTPARGVKRRRGRGRGRGRGRRRRSPRQRNSDSDDDGTSGERWNDVDVPDITPPQMVFKPSRTPGPQLLTAENYTTAQLFQLFFTNQVLQTIVQNTNEHGSAHYSTPSSPWTDINLQDMLCFIAMVIYMGFVKCTSHTDYWRGGKLYSLPFPKRVMPRTKFLKIAWALHLSNATMDAENEARRGTAAFHRLGKIKPLYDDIREACKANYHPHREISIDERMVASKARIGLKQYMKSKPVRWGYKLFVLADSNTGYTWDFFVYEGKAKGNTGKGLSYESVMELLNTQLLGTGYKLYVDNFYTSTALFQDLLQMKVWACGTIRTNRIGFPKTTNNSLHSKSPRGSVRWIRKDSLLYVQWRDTRDVFLCSAFHTAYTGETVLRQVRGAAGQWERKDIPVPPVVKDYNQHMGGVDLSDALIGFYKVLHKTRKWYKTFFYHFLDIAIVNAFILHADIAKAKGKIPLNQKAFRETLAEELAKMGSPPGDPTPPNAPPHHRLEYISGDSTAGRQKCRNCHRKTPVQCGTCDAPLCFLAGRDCYRDWHVAENLW</sequence>
<organism evidence="3 4">
    <name type="scientific">Salarias fasciatus</name>
    <name type="common">Jewelled blenny</name>
    <name type="synonym">Blennius fasciatus</name>
    <dbReference type="NCBI Taxonomy" id="181472"/>
    <lineage>
        <taxon>Eukaryota</taxon>
        <taxon>Metazoa</taxon>
        <taxon>Chordata</taxon>
        <taxon>Craniata</taxon>
        <taxon>Vertebrata</taxon>
        <taxon>Euteleostomi</taxon>
        <taxon>Actinopterygii</taxon>
        <taxon>Neopterygii</taxon>
        <taxon>Teleostei</taxon>
        <taxon>Neoteleostei</taxon>
        <taxon>Acanthomorphata</taxon>
        <taxon>Ovalentaria</taxon>
        <taxon>Blenniimorphae</taxon>
        <taxon>Blenniiformes</taxon>
        <taxon>Blennioidei</taxon>
        <taxon>Blenniidae</taxon>
        <taxon>Salariinae</taxon>
        <taxon>Salarias</taxon>
    </lineage>
</organism>
<reference evidence="3" key="2">
    <citation type="submission" date="2025-08" db="UniProtKB">
        <authorList>
            <consortium name="Ensembl"/>
        </authorList>
    </citation>
    <scope>IDENTIFICATION</scope>
</reference>
<accession>A0A672HNV6</accession>